<dbReference type="SMART" id="SM00225">
    <property type="entry name" value="BTB"/>
    <property type="match status" value="1"/>
</dbReference>
<protein>
    <submittedName>
        <fullName evidence="2">TD and POZ domain-containing protein 3</fullName>
    </submittedName>
</protein>
<gene>
    <name evidence="2" type="primary">Tdpoz3</name>
    <name evidence="2" type="ORF">NPIL_451481</name>
</gene>
<name>A0A8X6QI25_NEPPI</name>
<dbReference type="InterPro" id="IPR000210">
    <property type="entry name" value="BTB/POZ_dom"/>
</dbReference>
<feature type="domain" description="BTB" evidence="1">
    <location>
        <begin position="305"/>
        <end position="372"/>
    </location>
</feature>
<evidence type="ECO:0000313" key="2">
    <source>
        <dbReference type="EMBL" id="GFU28154.1"/>
    </source>
</evidence>
<dbReference type="Gene3D" id="1.25.40.420">
    <property type="match status" value="1"/>
</dbReference>
<sequence>MVVYPRGDRQINEIAFGLKRSEDDSHVKEIVVFFELAFLSANGSILCSLRTARDTFIKFNIKRSECFEKQENVYVIRKAEYLPLNTLTAQCKIWRCDGKAPVDEYFLAQTCVAIEQRSFSWQIEEFSTIGADLKKELLIKSIKNKTLMSFDLNLTDRKSYYTTVDVKVQIFDPTAKYLSFKLFILDEDGKFKNCGEKEFLFDNSEKKGTLSLLISKEELMLYKEKYWMNGVLTLYCECIVSTGIVSETTEKIDYGNASLNTPITVVPNLGGISTNDVQNVDGILTNNAVSLREDLGSLCISDVLSDMKLQTNSNTIPVHTQILGARSPVFRAMFTNDMKEKIEGYVDVPDLDDDTVRRMLLYMYTDKLEDLEWGKASQLYAAADKYEIASLKSSCYAILKAKLRPTNACQILALADLHQDQLLKKTVQDYILAQGKTIFSSAEWKLLMKTNLQLAADIMYQNFNKD</sequence>
<proteinExistence type="predicted"/>
<dbReference type="Gene3D" id="3.30.710.10">
    <property type="entry name" value="Potassium Channel Kv1.1, Chain A"/>
    <property type="match status" value="1"/>
</dbReference>
<dbReference type="EMBL" id="BMAW01032986">
    <property type="protein sequence ID" value="GFU28154.1"/>
    <property type="molecule type" value="Genomic_DNA"/>
</dbReference>
<dbReference type="OrthoDB" id="6502464at2759"/>
<dbReference type="Proteomes" id="UP000887013">
    <property type="component" value="Unassembled WGS sequence"/>
</dbReference>
<dbReference type="PROSITE" id="PS50097">
    <property type="entry name" value="BTB"/>
    <property type="match status" value="1"/>
</dbReference>
<evidence type="ECO:0000259" key="1">
    <source>
        <dbReference type="PROSITE" id="PS50097"/>
    </source>
</evidence>
<keyword evidence="3" id="KW-1185">Reference proteome</keyword>
<dbReference type="AlphaFoldDB" id="A0A8X6QI25"/>
<reference evidence="2" key="1">
    <citation type="submission" date="2020-08" db="EMBL/GenBank/DDBJ databases">
        <title>Multicomponent nature underlies the extraordinary mechanical properties of spider dragline silk.</title>
        <authorList>
            <person name="Kono N."/>
            <person name="Nakamura H."/>
            <person name="Mori M."/>
            <person name="Yoshida Y."/>
            <person name="Ohtoshi R."/>
            <person name="Malay A.D."/>
            <person name="Moran D.A.P."/>
            <person name="Tomita M."/>
            <person name="Numata K."/>
            <person name="Arakawa K."/>
        </authorList>
    </citation>
    <scope>NUCLEOTIDE SEQUENCE</scope>
</reference>
<dbReference type="PANTHER" id="PTHR24413">
    <property type="entry name" value="SPECKLE-TYPE POZ PROTEIN"/>
    <property type="match status" value="1"/>
</dbReference>
<dbReference type="InterPro" id="IPR011333">
    <property type="entry name" value="SKP1/BTB/POZ_sf"/>
</dbReference>
<dbReference type="Pfam" id="PF00651">
    <property type="entry name" value="BTB"/>
    <property type="match status" value="1"/>
</dbReference>
<evidence type="ECO:0000313" key="3">
    <source>
        <dbReference type="Proteomes" id="UP000887013"/>
    </source>
</evidence>
<dbReference type="SUPFAM" id="SSF54695">
    <property type="entry name" value="POZ domain"/>
    <property type="match status" value="1"/>
</dbReference>
<organism evidence="2 3">
    <name type="scientific">Nephila pilipes</name>
    <name type="common">Giant wood spider</name>
    <name type="synonym">Nephila maculata</name>
    <dbReference type="NCBI Taxonomy" id="299642"/>
    <lineage>
        <taxon>Eukaryota</taxon>
        <taxon>Metazoa</taxon>
        <taxon>Ecdysozoa</taxon>
        <taxon>Arthropoda</taxon>
        <taxon>Chelicerata</taxon>
        <taxon>Arachnida</taxon>
        <taxon>Araneae</taxon>
        <taxon>Araneomorphae</taxon>
        <taxon>Entelegynae</taxon>
        <taxon>Araneoidea</taxon>
        <taxon>Nephilidae</taxon>
        <taxon>Nephila</taxon>
    </lineage>
</organism>
<accession>A0A8X6QI25</accession>
<comment type="caution">
    <text evidence="2">The sequence shown here is derived from an EMBL/GenBank/DDBJ whole genome shotgun (WGS) entry which is preliminary data.</text>
</comment>